<dbReference type="OrthoDB" id="9806665at2"/>
<feature type="transmembrane region" description="Helical" evidence="1">
    <location>
        <begin position="6"/>
        <end position="29"/>
    </location>
</feature>
<dbReference type="PATRIC" id="fig|1217721.7.peg.1623"/>
<dbReference type="STRING" id="1217721.HY57_07815"/>
<dbReference type="Pfam" id="PF02325">
    <property type="entry name" value="CCB3_YggT"/>
    <property type="match status" value="2"/>
</dbReference>
<dbReference type="InterPro" id="IPR003425">
    <property type="entry name" value="CCB3/YggT"/>
</dbReference>
<evidence type="ECO:0000313" key="2">
    <source>
        <dbReference type="EMBL" id="AIF47187.1"/>
    </source>
</evidence>
<protein>
    <recommendedName>
        <fullName evidence="4">YggT family protein</fullName>
    </recommendedName>
</protein>
<reference evidence="2 3" key="1">
    <citation type="submission" date="2014-07" db="EMBL/GenBank/DDBJ databases">
        <title>Complete Genome Sequence of Dyella japonica Strain A8 Isolated from Malaysian Tropical Soil.</title>
        <authorList>
            <person name="Hui R.K.H."/>
            <person name="Chen J.-W."/>
            <person name="Chan K.-G."/>
            <person name="Leung F.C.C."/>
        </authorList>
    </citation>
    <scope>NUCLEOTIDE SEQUENCE [LARGE SCALE GENOMIC DNA]</scope>
    <source>
        <strain evidence="2 3">A8</strain>
    </source>
</reference>
<evidence type="ECO:0008006" key="4">
    <source>
        <dbReference type="Google" id="ProtNLM"/>
    </source>
</evidence>
<dbReference type="GO" id="GO:0016020">
    <property type="term" value="C:membrane"/>
    <property type="evidence" value="ECO:0007669"/>
    <property type="project" value="InterPro"/>
</dbReference>
<accession>A0A075K078</accession>
<evidence type="ECO:0000256" key="1">
    <source>
        <dbReference type="SAM" id="Phobius"/>
    </source>
</evidence>
<keyword evidence="3" id="KW-1185">Reference proteome</keyword>
<feature type="transmembrane region" description="Helical" evidence="1">
    <location>
        <begin position="160"/>
        <end position="181"/>
    </location>
</feature>
<evidence type="ECO:0000313" key="3">
    <source>
        <dbReference type="Proteomes" id="UP000027987"/>
    </source>
</evidence>
<keyword evidence="1" id="KW-1133">Transmembrane helix</keyword>
<dbReference type="KEGG" id="dja:HY57_07815"/>
<keyword evidence="1" id="KW-0812">Transmembrane</keyword>
<name>A0A075K078_9GAMM</name>
<dbReference type="RefSeq" id="WP_019464697.1">
    <property type="nucleotide sequence ID" value="NZ_ALOY01000135.1"/>
</dbReference>
<dbReference type="EMBL" id="CP008884">
    <property type="protein sequence ID" value="AIF47187.1"/>
    <property type="molecule type" value="Genomic_DNA"/>
</dbReference>
<gene>
    <name evidence="2" type="ORF">HY57_07815</name>
</gene>
<dbReference type="Proteomes" id="UP000027987">
    <property type="component" value="Chromosome"/>
</dbReference>
<dbReference type="AlphaFoldDB" id="A0A075K078"/>
<organism evidence="2 3">
    <name type="scientific">Dyella japonica A8</name>
    <dbReference type="NCBI Taxonomy" id="1217721"/>
    <lineage>
        <taxon>Bacteria</taxon>
        <taxon>Pseudomonadati</taxon>
        <taxon>Pseudomonadota</taxon>
        <taxon>Gammaproteobacteria</taxon>
        <taxon>Lysobacterales</taxon>
        <taxon>Rhodanobacteraceae</taxon>
        <taxon>Dyella</taxon>
    </lineage>
</organism>
<dbReference type="HOGENOM" id="CLU_089905_1_1_6"/>
<feature type="transmembrane region" description="Helical" evidence="1">
    <location>
        <begin position="108"/>
        <end position="126"/>
    </location>
</feature>
<proteinExistence type="predicted"/>
<keyword evidence="1" id="KW-0472">Membrane</keyword>
<sequence>MSYLVNAISFLVDLAFGAAAALFVLRLLAEASRADFHNPLSQFIYRTTNPVLAPIRRVLPNWRRINVAALLLVWLLMLVKRIVLFALLGLFPHVLGLLVLSVADTLDFIAMFYVVLIFIWSLMSLFQVEGYHPVYRLAGGLVDPLLRPLRGKLTAGGLDFAPWAVMILLILARLLLVSPLTDLGARLALGV</sequence>